<dbReference type="GO" id="GO:0008270">
    <property type="term" value="F:zinc ion binding"/>
    <property type="evidence" value="ECO:0007669"/>
    <property type="project" value="UniProtKB-UniRule"/>
</dbReference>
<dbReference type="PANTHER" id="PTHR31669:SF251">
    <property type="entry name" value="PROTEIN FAR1-RELATED SEQUENCE"/>
    <property type="match status" value="1"/>
</dbReference>
<dbReference type="Pfam" id="PF10551">
    <property type="entry name" value="MULE"/>
    <property type="match status" value="1"/>
</dbReference>
<evidence type="ECO:0000256" key="7">
    <source>
        <dbReference type="SAM" id="MobiDB-lite"/>
    </source>
</evidence>
<keyword evidence="10" id="KW-1185">Reference proteome</keyword>
<dbReference type="Gramene" id="C.cajan_15933.t">
    <property type="protein sequence ID" value="C.cajan_15933.t.cds1"/>
    <property type="gene ID" value="C.cajan_15933"/>
</dbReference>
<evidence type="ECO:0000256" key="5">
    <source>
        <dbReference type="PROSITE-ProRule" id="PRU00325"/>
    </source>
</evidence>
<keyword evidence="2 6" id="KW-0479">Metal-binding</keyword>
<reference evidence="9 10" key="1">
    <citation type="journal article" date="2012" name="Nat. Biotechnol.">
        <title>Draft genome sequence of pigeonpea (Cajanus cajan), an orphan legume crop of resource-poor farmers.</title>
        <authorList>
            <person name="Varshney R.K."/>
            <person name="Chen W."/>
            <person name="Li Y."/>
            <person name="Bharti A.K."/>
            <person name="Saxena R.K."/>
            <person name="Schlueter J.A."/>
            <person name="Donoghue M.T."/>
            <person name="Azam S."/>
            <person name="Fan G."/>
            <person name="Whaley A.M."/>
            <person name="Farmer A.D."/>
            <person name="Sheridan J."/>
            <person name="Iwata A."/>
            <person name="Tuteja R."/>
            <person name="Penmetsa R.V."/>
            <person name="Wu W."/>
            <person name="Upadhyaya H.D."/>
            <person name="Yang S.P."/>
            <person name="Shah T."/>
            <person name="Saxena K.B."/>
            <person name="Michael T."/>
            <person name="McCombie W.R."/>
            <person name="Yang B."/>
            <person name="Zhang G."/>
            <person name="Yang H."/>
            <person name="Wang J."/>
            <person name="Spillane C."/>
            <person name="Cook D.R."/>
            <person name="May G.D."/>
            <person name="Xu X."/>
            <person name="Jackson S.A."/>
        </authorList>
    </citation>
    <scope>NUCLEOTIDE SEQUENCE [LARGE SCALE GENOMIC DNA]</scope>
    <source>
        <strain evidence="10">cv. Asha</strain>
    </source>
</reference>
<gene>
    <name evidence="9" type="ORF">KK1_016398</name>
</gene>
<evidence type="ECO:0000256" key="1">
    <source>
        <dbReference type="ARBA" id="ARBA00005889"/>
    </source>
</evidence>
<keyword evidence="6" id="KW-0539">Nucleus</keyword>
<evidence type="ECO:0000256" key="6">
    <source>
        <dbReference type="RuleBase" id="RU367018"/>
    </source>
</evidence>
<feature type="domain" description="SWIM-type" evidence="8">
    <location>
        <begin position="400"/>
        <end position="438"/>
    </location>
</feature>
<dbReference type="Proteomes" id="UP000075243">
    <property type="component" value="Chromosome 8"/>
</dbReference>
<protein>
    <recommendedName>
        <fullName evidence="6">Protein FAR1-RELATED SEQUENCE</fullName>
    </recommendedName>
</protein>
<dbReference type="GO" id="GO:0005634">
    <property type="term" value="C:nucleus"/>
    <property type="evidence" value="ECO:0007669"/>
    <property type="project" value="UniProtKB-SubCell"/>
</dbReference>
<evidence type="ECO:0000313" key="9">
    <source>
        <dbReference type="EMBL" id="KYP61886.1"/>
    </source>
</evidence>
<dbReference type="InterPro" id="IPR006564">
    <property type="entry name" value="Znf_PMZ"/>
</dbReference>
<evidence type="ECO:0000256" key="4">
    <source>
        <dbReference type="ARBA" id="ARBA00022833"/>
    </source>
</evidence>
<dbReference type="EMBL" id="CM003610">
    <property type="protein sequence ID" value="KYP61886.1"/>
    <property type="molecule type" value="Genomic_DNA"/>
</dbReference>
<dbReference type="Pfam" id="PF04434">
    <property type="entry name" value="SWIM"/>
    <property type="match status" value="1"/>
</dbReference>
<evidence type="ECO:0000259" key="8">
    <source>
        <dbReference type="PROSITE" id="PS50966"/>
    </source>
</evidence>
<comment type="subcellular location">
    <subcellularLocation>
        <location evidence="6">Nucleus</location>
    </subcellularLocation>
</comment>
<comment type="similarity">
    <text evidence="1 6">Belongs to the FHY3/FAR1 family.</text>
</comment>
<keyword evidence="3 5" id="KW-0863">Zinc-finger</keyword>
<dbReference type="InterPro" id="IPR007527">
    <property type="entry name" value="Znf_SWIM"/>
</dbReference>
<comment type="function">
    <text evidence="6">Putative transcription activator involved in regulating light control of development.</text>
</comment>
<evidence type="ECO:0000313" key="10">
    <source>
        <dbReference type="Proteomes" id="UP000075243"/>
    </source>
</evidence>
<dbReference type="STRING" id="3821.A0A151T4A8"/>
<accession>A0A151T4A8</accession>
<dbReference type="GO" id="GO:0006355">
    <property type="term" value="P:regulation of DNA-templated transcription"/>
    <property type="evidence" value="ECO:0007669"/>
    <property type="project" value="UniProtKB-UniRule"/>
</dbReference>
<feature type="region of interest" description="Disordered" evidence="7">
    <location>
        <begin position="529"/>
        <end position="561"/>
    </location>
</feature>
<dbReference type="PROSITE" id="PS50966">
    <property type="entry name" value="ZF_SWIM"/>
    <property type="match status" value="1"/>
</dbReference>
<feature type="compositionally biased region" description="Basic and acidic residues" evidence="7">
    <location>
        <begin position="544"/>
        <end position="561"/>
    </location>
</feature>
<organism evidence="9 10">
    <name type="scientific">Cajanus cajan</name>
    <name type="common">Pigeon pea</name>
    <name type="synonym">Cajanus indicus</name>
    <dbReference type="NCBI Taxonomy" id="3821"/>
    <lineage>
        <taxon>Eukaryota</taxon>
        <taxon>Viridiplantae</taxon>
        <taxon>Streptophyta</taxon>
        <taxon>Embryophyta</taxon>
        <taxon>Tracheophyta</taxon>
        <taxon>Spermatophyta</taxon>
        <taxon>Magnoliopsida</taxon>
        <taxon>eudicotyledons</taxon>
        <taxon>Gunneridae</taxon>
        <taxon>Pentapetalae</taxon>
        <taxon>rosids</taxon>
        <taxon>fabids</taxon>
        <taxon>Fabales</taxon>
        <taxon>Fabaceae</taxon>
        <taxon>Papilionoideae</taxon>
        <taxon>50 kb inversion clade</taxon>
        <taxon>NPAAA clade</taxon>
        <taxon>indigoferoid/millettioid clade</taxon>
        <taxon>Phaseoleae</taxon>
        <taxon>Cajanus</taxon>
    </lineage>
</organism>
<keyword evidence="4 6" id="KW-0862">Zinc</keyword>
<evidence type="ECO:0000256" key="2">
    <source>
        <dbReference type="ARBA" id="ARBA00022723"/>
    </source>
</evidence>
<evidence type="ECO:0000256" key="3">
    <source>
        <dbReference type="ARBA" id="ARBA00022771"/>
    </source>
</evidence>
<dbReference type="InterPro" id="IPR018289">
    <property type="entry name" value="MULE_transposase_dom"/>
</dbReference>
<sequence>MEEWRKKYGDTGNGNIFIRSNSQDNHNVFPHVVQTRSRSSFLNRNSRAKQVVDHDRIGKGKQLNHTSGAAHCKAEITVSEVETALAYLRTKKDSDSNLFYETKIVEGRLASLFVADSVAQLDYACFGDVMAVCRMNSYKMHFVILAGLNHHHQTCIFGCALLHDETVEAYSWLFQTLLHVMQGCMPKSVVTDGHESVCKAIKHALPRSRHRLCAWHLENDAHSIVDDPSFISDFKVCMLEALSLDDFEVKWKVMVGKYKLFENSWIHSMYEKRHMWADAYFKGHFCAGLKSTRLCESIYECLSRFAQHKLKLCQFIDLFDKAVLKLRWNEGKVEYDATSESFALSTRVKIEKHAAEVFTRESYRMFLSEMWLETHLFVLNKHDGSNIRKYRLGSSKHHSLACDIMFKPSGPSIKCSCLKFETTGFPCCHAIHIIKCEQLEKIPRDLIHPRWTKSAKSTAQFWQGFLPPVSNDVVTRMMRYGNLMSHCLVLSYLGSKSDQIFNLVHNRLQKLMHEIKELSFSPHASNSGALGIPTKVKDGGPVSRSERSKSDDDHSRNVEQIKHKYPKLISAGISVADKCPIVMQATLCNSSDKA</sequence>
<dbReference type="OMA" id="PRWTKSA"/>
<dbReference type="PANTHER" id="PTHR31669">
    <property type="entry name" value="PROTEIN FAR1-RELATED SEQUENCE 10-RELATED"/>
    <property type="match status" value="1"/>
</dbReference>
<dbReference type="AlphaFoldDB" id="A0A151T4A8"/>
<dbReference type="OrthoDB" id="1433805at2759"/>
<dbReference type="InterPro" id="IPR031052">
    <property type="entry name" value="FHY3/FAR1"/>
</dbReference>
<name>A0A151T4A8_CAJCA</name>
<proteinExistence type="inferred from homology"/>
<dbReference type="SMART" id="SM00575">
    <property type="entry name" value="ZnF_PMZ"/>
    <property type="match status" value="1"/>
</dbReference>